<dbReference type="Proteomes" id="UP000611554">
    <property type="component" value="Unassembled WGS sequence"/>
</dbReference>
<evidence type="ECO:0000256" key="1">
    <source>
        <dbReference type="SAM" id="MobiDB-lite"/>
    </source>
</evidence>
<reference evidence="3" key="1">
    <citation type="journal article" date="2019" name="Int. J. Syst. Evol. Microbiol.">
        <title>The Global Catalogue of Microorganisms (GCM) 10K type strain sequencing project: providing services to taxonomists for standard genome sequencing and annotation.</title>
        <authorList>
            <consortium name="The Broad Institute Genomics Platform"/>
            <consortium name="The Broad Institute Genome Sequencing Center for Infectious Disease"/>
            <person name="Wu L."/>
            <person name="Ma J."/>
        </authorList>
    </citation>
    <scope>NUCLEOTIDE SEQUENCE [LARGE SCALE GENOMIC DNA]</scope>
    <source>
        <strain evidence="3">JCM 3115</strain>
    </source>
</reference>
<protein>
    <submittedName>
        <fullName evidence="2">Uncharacterized protein</fullName>
    </submittedName>
</protein>
<proteinExistence type="predicted"/>
<sequence>MVAADAAFDGDAVTAVRAAAADRESVRAAARRTDMTMGTPFCGAEGGRNRAPPKGPRSKVEARRVPPHRPIGTPAPPTFVRGAPGVPCGDGHARAGMRLALDYPSG</sequence>
<organism evidence="2 3">
    <name type="scientific">Streptosporangium pseudovulgare</name>
    <dbReference type="NCBI Taxonomy" id="35765"/>
    <lineage>
        <taxon>Bacteria</taxon>
        <taxon>Bacillati</taxon>
        <taxon>Actinomycetota</taxon>
        <taxon>Actinomycetes</taxon>
        <taxon>Streptosporangiales</taxon>
        <taxon>Streptosporangiaceae</taxon>
        <taxon>Streptosporangium</taxon>
    </lineage>
</organism>
<gene>
    <name evidence="2" type="ORF">GCM10010140_21350</name>
</gene>
<keyword evidence="3" id="KW-1185">Reference proteome</keyword>
<comment type="caution">
    <text evidence="2">The sequence shown here is derived from an EMBL/GenBank/DDBJ whole genome shotgun (WGS) entry which is preliminary data.</text>
</comment>
<feature type="region of interest" description="Disordered" evidence="1">
    <location>
        <begin position="28"/>
        <end position="86"/>
    </location>
</feature>
<evidence type="ECO:0000313" key="2">
    <source>
        <dbReference type="EMBL" id="GGP91359.1"/>
    </source>
</evidence>
<name>A0ABQ2QQK0_9ACTN</name>
<accession>A0ABQ2QQK0</accession>
<evidence type="ECO:0000313" key="3">
    <source>
        <dbReference type="Proteomes" id="UP000611554"/>
    </source>
</evidence>
<dbReference type="EMBL" id="BMQJ01000004">
    <property type="protein sequence ID" value="GGP91359.1"/>
    <property type="molecule type" value="Genomic_DNA"/>
</dbReference>